<accession>A0A7W6BXC9</accession>
<dbReference type="AlphaFoldDB" id="A0A7W6BXC9"/>
<keyword evidence="2" id="KW-1185">Reference proteome</keyword>
<comment type="caution">
    <text evidence="1">The sequence shown here is derived from an EMBL/GenBank/DDBJ whole genome shotgun (WGS) entry which is preliminary data.</text>
</comment>
<proteinExistence type="predicted"/>
<protein>
    <submittedName>
        <fullName evidence="1">Uncharacterized protein</fullName>
    </submittedName>
</protein>
<evidence type="ECO:0000313" key="1">
    <source>
        <dbReference type="EMBL" id="MBB3938150.1"/>
    </source>
</evidence>
<reference evidence="1 2" key="1">
    <citation type="submission" date="2020-08" db="EMBL/GenBank/DDBJ databases">
        <title>Genomic Encyclopedia of Type Strains, Phase IV (KMG-IV): sequencing the most valuable type-strain genomes for metagenomic binning, comparative biology and taxonomic classification.</title>
        <authorList>
            <person name="Goeker M."/>
        </authorList>
    </citation>
    <scope>NUCLEOTIDE SEQUENCE [LARGE SCALE GENOMIC DNA]</scope>
    <source>
        <strain evidence="1 2">DSM 25024</strain>
    </source>
</reference>
<evidence type="ECO:0000313" key="2">
    <source>
        <dbReference type="Proteomes" id="UP000531216"/>
    </source>
</evidence>
<dbReference type="Proteomes" id="UP000531216">
    <property type="component" value="Unassembled WGS sequence"/>
</dbReference>
<gene>
    <name evidence="1" type="ORF">GGR05_004321</name>
</gene>
<organism evidence="1 2">
    <name type="scientific">Aureimonas phyllosphaerae</name>
    <dbReference type="NCBI Taxonomy" id="1166078"/>
    <lineage>
        <taxon>Bacteria</taxon>
        <taxon>Pseudomonadati</taxon>
        <taxon>Pseudomonadota</taxon>
        <taxon>Alphaproteobacteria</taxon>
        <taxon>Hyphomicrobiales</taxon>
        <taxon>Aurantimonadaceae</taxon>
        <taxon>Aureimonas</taxon>
    </lineage>
</organism>
<sequence length="1002" mass="101874">MANPTRYQPSYSFTGWQAYNPSRPLPATNIDVEFQNLQLTTNQIIDAFSDLRRSDGKLVSGIVDLASLSDEVLSKLGGGAGGGVVFATQVQAEAGTSSAVVMSPLRVKQAIDKFGGGAGGGSNDTAAEILEKLKTVGGTGSGLDAGLLEGQRASFFQNAGNLNAGTVPPARLPAPSGTNRGAVTLSDTSGTSGAASGIAATPVAVKAVADALGNKQDKVTKLAGTGITDVYTKAETNAAIQDAVDSGGGGSGGGSDSAIQILDKLKTVDGGGSGLDADLLDGQSGEFYLDASNLTGVVSRDHLPDIEKDPVFFGKTDGRTDSKLFYRDGDARGDDVHAYGLTSVASPYNPDYAAGNYIASHVRHVAEGTEKNGPRGAAVGLGVSMQKEGFGTGTAKGGEIDALYVVLRQDSPRNGAAGSVGGSGDIIPDRGDGCGILIDAAVYENVGFVGGIEGATTVLKNDGSGQAQRISYQIGCTDTTRGNNSFGYFASATVGKVTGGLLLTSMEGAGGFFENFIQCNTDVGTLFQVDRRGLVSFGKLTNAGQTINPAMHMTLQADYSLGWINADKSVQLMNLNQNGDLGVYGNLAAAALNVTGGVARIIPSNAAGAPSTWTVGSLFVDGSGRLLYCDVTGSAPKAIPLGGGSGGGSSAVMRFDKSSTRIDSRIFSRENQAVDAGTYQLTEVVSPLNQATTANIVGHHVRHVAQGSSQNGHRSATIASGVSLTKEGFGSGNAGPGELDGIYVVTRQDGPRNNGQNNAWGVTIDTAGHQNVGWMGGIAGSTSILSNTTQGPNGGGEVIQQLGYHIGSIEDGVSRAIGLDVYAGKGALSAGIQVVNQEANGGFFANFIECLVDTTKVFEIDRSGLVSLGGRYNDGTVAPPQVHLRAQKNGDLTVVNASKTVANVTISQDGNLYARTGVYAAVIQSSGTIAAAGNISAGTITVTGNLVSGGKVSANLLRLTPGSLGSSSSEYIAGTFSVGQSGRPRFCMANGQAPVFLATTTT</sequence>
<name>A0A7W6BXC9_9HYPH</name>
<dbReference type="EMBL" id="JACIDO010000019">
    <property type="protein sequence ID" value="MBB3938150.1"/>
    <property type="molecule type" value="Genomic_DNA"/>
</dbReference>
<dbReference type="OrthoDB" id="8266301at2"/>
<dbReference type="RefSeq" id="WP_139224742.1">
    <property type="nucleotide sequence ID" value="NZ_FOOA01000030.1"/>
</dbReference>